<keyword evidence="3 6" id="KW-0489">Methyltransferase</keyword>
<gene>
    <name evidence="6 7" type="primary">prmA</name>
    <name evidence="7" type="ORF">GIY09_03295</name>
</gene>
<comment type="function">
    <text evidence="6">Methylates ribosomal protein L11.</text>
</comment>
<dbReference type="AlphaFoldDB" id="A0A6I2GCG3"/>
<dbReference type="Gene3D" id="3.40.50.150">
    <property type="entry name" value="Vaccinia Virus protein VP39"/>
    <property type="match status" value="1"/>
</dbReference>
<keyword evidence="7" id="KW-0687">Ribonucleoprotein</keyword>
<keyword evidence="4 6" id="KW-0808">Transferase</keyword>
<evidence type="ECO:0000256" key="3">
    <source>
        <dbReference type="ARBA" id="ARBA00022603"/>
    </source>
</evidence>
<keyword evidence="8" id="KW-1185">Reference proteome</keyword>
<feature type="binding site" evidence="6">
    <location>
        <position position="182"/>
    </location>
    <ligand>
        <name>S-adenosyl-L-methionine</name>
        <dbReference type="ChEBI" id="CHEBI:59789"/>
    </ligand>
</feature>
<dbReference type="PANTHER" id="PTHR43648:SF1">
    <property type="entry name" value="ELECTRON TRANSFER FLAVOPROTEIN BETA SUBUNIT LYSINE METHYLTRANSFERASE"/>
    <property type="match status" value="1"/>
</dbReference>
<proteinExistence type="inferred from homology"/>
<dbReference type="RefSeq" id="WP_153863217.1">
    <property type="nucleotide sequence ID" value="NZ_WJQS01000002.1"/>
</dbReference>
<feature type="binding site" evidence="6">
    <location>
        <position position="249"/>
    </location>
    <ligand>
        <name>S-adenosyl-L-methionine</name>
        <dbReference type="ChEBI" id="CHEBI:59789"/>
    </ligand>
</feature>
<dbReference type="InterPro" id="IPR050078">
    <property type="entry name" value="Ribosomal_L11_MeTrfase_PrmA"/>
</dbReference>
<keyword evidence="5 6" id="KW-0949">S-adenosyl-L-methionine</keyword>
<dbReference type="SUPFAM" id="SSF53335">
    <property type="entry name" value="S-adenosyl-L-methionine-dependent methyltransferases"/>
    <property type="match status" value="1"/>
</dbReference>
<dbReference type="Proteomes" id="UP000430975">
    <property type="component" value="Unassembled WGS sequence"/>
</dbReference>
<dbReference type="InterPro" id="IPR004498">
    <property type="entry name" value="Ribosomal_PrmA_MeTrfase"/>
</dbReference>
<dbReference type="PANTHER" id="PTHR43648">
    <property type="entry name" value="ELECTRON TRANSFER FLAVOPROTEIN BETA SUBUNIT LYSINE METHYLTRANSFERASE"/>
    <property type="match status" value="1"/>
</dbReference>
<name>A0A6I2GCG3_9LACT</name>
<dbReference type="GO" id="GO:0032259">
    <property type="term" value="P:methylation"/>
    <property type="evidence" value="ECO:0007669"/>
    <property type="project" value="UniProtKB-KW"/>
</dbReference>
<keyword evidence="7" id="KW-0689">Ribosomal protein</keyword>
<dbReference type="EC" id="2.1.1.-" evidence="6"/>
<dbReference type="PIRSF" id="PIRSF000401">
    <property type="entry name" value="RPL11_MTase"/>
    <property type="match status" value="1"/>
</dbReference>
<accession>A0A6I2GCG3</accession>
<protein>
    <recommendedName>
        <fullName evidence="6">Ribosomal protein L11 methyltransferase</fullName>
        <shortName evidence="6">L11 Mtase</shortName>
        <ecNumber evidence="6">2.1.1.-</ecNumber>
    </recommendedName>
</protein>
<sequence>MTEILWQKVIVSVDTVDTQLIDWISYLLLEQEAQGTEVNYAYGYLENHPDLFGEMPQEISDEMLKKDTEIIGYYSEEQVIDLETLDKAIKDALSEVQYSIKLESFENENWQKNWMQHYHVQRVSRFITIAPIWEKYEGSKDEKVIRLDPGLAFGTGTHPTTQLGVQGLEMYIRGGETVLDVGTGSGILAFAAMALGAEKVDGFDLDPQAVESAIQNKDFQADIDISNVNFAVNDLLVGVTQEADLIVANILPHILVNMFEDARKLLKDDGYLLLGGIIEDQATKLEASLKEHGWKVVQKNILNGWVGYVTEKERDE</sequence>
<dbReference type="GO" id="GO:0005737">
    <property type="term" value="C:cytoplasm"/>
    <property type="evidence" value="ECO:0007669"/>
    <property type="project" value="UniProtKB-SubCell"/>
</dbReference>
<comment type="similarity">
    <text evidence="1 6">Belongs to the methyltransferase superfamily. PrmA family.</text>
</comment>
<dbReference type="HAMAP" id="MF_00735">
    <property type="entry name" value="Methyltr_PrmA"/>
    <property type="match status" value="1"/>
</dbReference>
<keyword evidence="2 6" id="KW-0963">Cytoplasm</keyword>
<dbReference type="CDD" id="cd02440">
    <property type="entry name" value="AdoMet_MTases"/>
    <property type="match status" value="1"/>
</dbReference>
<comment type="catalytic activity">
    <reaction evidence="6">
        <text>L-lysyl-[protein] + 3 S-adenosyl-L-methionine = N(6),N(6),N(6)-trimethyl-L-lysyl-[protein] + 3 S-adenosyl-L-homocysteine + 3 H(+)</text>
        <dbReference type="Rhea" id="RHEA:54192"/>
        <dbReference type="Rhea" id="RHEA-COMP:9752"/>
        <dbReference type="Rhea" id="RHEA-COMP:13826"/>
        <dbReference type="ChEBI" id="CHEBI:15378"/>
        <dbReference type="ChEBI" id="CHEBI:29969"/>
        <dbReference type="ChEBI" id="CHEBI:57856"/>
        <dbReference type="ChEBI" id="CHEBI:59789"/>
        <dbReference type="ChEBI" id="CHEBI:61961"/>
    </reaction>
</comment>
<comment type="subcellular location">
    <subcellularLocation>
        <location evidence="6">Cytoplasm</location>
    </subcellularLocation>
</comment>
<evidence type="ECO:0000256" key="1">
    <source>
        <dbReference type="ARBA" id="ARBA00009741"/>
    </source>
</evidence>
<evidence type="ECO:0000256" key="2">
    <source>
        <dbReference type="ARBA" id="ARBA00022490"/>
    </source>
</evidence>
<dbReference type="GO" id="GO:0005840">
    <property type="term" value="C:ribosome"/>
    <property type="evidence" value="ECO:0007669"/>
    <property type="project" value="UniProtKB-KW"/>
</dbReference>
<comment type="caution">
    <text evidence="7">The sequence shown here is derived from an EMBL/GenBank/DDBJ whole genome shotgun (WGS) entry which is preliminary data.</text>
</comment>
<organism evidence="7 8">
    <name type="scientific">Fundicoccus ignavus</name>
    <dbReference type="NCBI Taxonomy" id="2664442"/>
    <lineage>
        <taxon>Bacteria</taxon>
        <taxon>Bacillati</taxon>
        <taxon>Bacillota</taxon>
        <taxon>Bacilli</taxon>
        <taxon>Lactobacillales</taxon>
        <taxon>Aerococcaceae</taxon>
        <taxon>Fundicoccus</taxon>
    </lineage>
</organism>
<feature type="binding site" evidence="6">
    <location>
        <position position="204"/>
    </location>
    <ligand>
        <name>S-adenosyl-L-methionine</name>
        <dbReference type="ChEBI" id="CHEBI:59789"/>
    </ligand>
</feature>
<dbReference type="InterPro" id="IPR029063">
    <property type="entry name" value="SAM-dependent_MTases_sf"/>
</dbReference>
<evidence type="ECO:0000256" key="6">
    <source>
        <dbReference type="HAMAP-Rule" id="MF_00735"/>
    </source>
</evidence>
<dbReference type="Pfam" id="PF06325">
    <property type="entry name" value="PrmA"/>
    <property type="match status" value="1"/>
</dbReference>
<evidence type="ECO:0000313" key="7">
    <source>
        <dbReference type="EMBL" id="MRI84926.1"/>
    </source>
</evidence>
<evidence type="ECO:0000256" key="5">
    <source>
        <dbReference type="ARBA" id="ARBA00022691"/>
    </source>
</evidence>
<dbReference type="GO" id="GO:0008276">
    <property type="term" value="F:protein methyltransferase activity"/>
    <property type="evidence" value="ECO:0007669"/>
    <property type="project" value="UniProtKB-UniRule"/>
</dbReference>
<evidence type="ECO:0000313" key="8">
    <source>
        <dbReference type="Proteomes" id="UP000430975"/>
    </source>
</evidence>
<reference evidence="7 8" key="1">
    <citation type="submission" date="2019-11" db="EMBL/GenBank/DDBJ databases">
        <title>Characterisation of Fundicoccus ignavus gen. nov. sp. nov., a novel genus of the family Aerococcaceae isolated from bulk tank milk.</title>
        <authorList>
            <person name="Siebert A."/>
            <person name="Huptas C."/>
            <person name="Wenning M."/>
            <person name="Scherer S."/>
            <person name="Doll E.V."/>
        </authorList>
    </citation>
    <scope>NUCLEOTIDE SEQUENCE [LARGE SCALE GENOMIC DNA]</scope>
    <source>
        <strain evidence="7 8">WS4759</strain>
    </source>
</reference>
<dbReference type="NCBIfam" id="TIGR00406">
    <property type="entry name" value="prmA"/>
    <property type="match status" value="1"/>
</dbReference>
<evidence type="ECO:0000256" key="4">
    <source>
        <dbReference type="ARBA" id="ARBA00022679"/>
    </source>
</evidence>
<dbReference type="EMBL" id="WJQS01000002">
    <property type="protein sequence ID" value="MRI84926.1"/>
    <property type="molecule type" value="Genomic_DNA"/>
</dbReference>
<feature type="binding site" evidence="6">
    <location>
        <position position="161"/>
    </location>
    <ligand>
        <name>S-adenosyl-L-methionine</name>
        <dbReference type="ChEBI" id="CHEBI:59789"/>
    </ligand>
</feature>